<evidence type="ECO:0008006" key="4">
    <source>
        <dbReference type="Google" id="ProtNLM"/>
    </source>
</evidence>
<dbReference type="AlphaFoldDB" id="A0A1V8S7I2"/>
<evidence type="ECO:0000313" key="3">
    <source>
        <dbReference type="Proteomes" id="UP000192596"/>
    </source>
</evidence>
<evidence type="ECO:0000313" key="1">
    <source>
        <dbReference type="EMBL" id="OQN95086.1"/>
    </source>
</evidence>
<evidence type="ECO:0000313" key="2">
    <source>
        <dbReference type="EMBL" id="OQN95158.1"/>
    </source>
</evidence>
<organism evidence="2 3">
    <name type="scientific">Cryoendolithus antarcticus</name>
    <dbReference type="NCBI Taxonomy" id="1507870"/>
    <lineage>
        <taxon>Eukaryota</taxon>
        <taxon>Fungi</taxon>
        <taxon>Dikarya</taxon>
        <taxon>Ascomycota</taxon>
        <taxon>Pezizomycotina</taxon>
        <taxon>Dothideomycetes</taxon>
        <taxon>Dothideomycetidae</taxon>
        <taxon>Cladosporiales</taxon>
        <taxon>Cladosporiaceae</taxon>
        <taxon>Cryoendolithus</taxon>
    </lineage>
</organism>
<reference evidence="3" key="2">
    <citation type="submission" date="2017-03" db="EMBL/GenBank/DDBJ databases">
        <title>Genomes of endolithic fungi from Antarctica.</title>
        <authorList>
            <person name="Coleine C."/>
            <person name="Masonjones S."/>
            <person name="Stajich J.E."/>
        </authorList>
    </citation>
    <scope>NUCLEOTIDE SEQUENCE [LARGE SCALE GENOMIC DNA]</scope>
    <source>
        <strain evidence="3">CCFEE 5527</strain>
    </source>
</reference>
<dbReference type="Gene3D" id="3.30.70.100">
    <property type="match status" value="1"/>
</dbReference>
<proteinExistence type="predicted"/>
<gene>
    <name evidence="1" type="ORF">B0A48_18822</name>
    <name evidence="2" type="ORF">B0A48_18855</name>
</gene>
<dbReference type="EMBL" id="NAJO01000148">
    <property type="protein sequence ID" value="OQN95158.1"/>
    <property type="molecule type" value="Genomic_DNA"/>
</dbReference>
<keyword evidence="3" id="KW-1185">Reference proteome</keyword>
<name>A0A1V8S7I2_9PEZI</name>
<accession>A0A1V8S7I2</accession>
<dbReference type="EMBL" id="NAJO01000193">
    <property type="protein sequence ID" value="OQN95086.1"/>
    <property type="molecule type" value="Genomic_DNA"/>
</dbReference>
<protein>
    <recommendedName>
        <fullName evidence="4">ABM domain-containing protein</fullName>
    </recommendedName>
</protein>
<dbReference type="Proteomes" id="UP000192596">
    <property type="component" value="Unassembled WGS sequence"/>
</dbReference>
<comment type="caution">
    <text evidence="2">The sequence shown here is derived from an EMBL/GenBank/DDBJ whole genome shotgun (WGS) entry which is preliminary data.</text>
</comment>
<dbReference type="OrthoDB" id="3948768at2759"/>
<dbReference type="InParanoid" id="A0A1V8S7I2"/>
<sequence>MTLKVVVFASFKKGKEDRLRELIKWVSSEIKATEPDVSHYEVFVADGDKEGSKEGVVYLHITNEEALVRRRQLKHHMEFATIVEKDSLLETPIRYLKLTDEVDGWHR</sequence>
<reference evidence="2" key="1">
    <citation type="journal article" date="2017" name="Genome Announc.">
        <title>Draft Genome Sequences of the Antarctic Endolithic Fungi Rachicladosporium antarcticum CCFEE 5527 and Rachicladosporium sp. CCFEE 5018.</title>
        <authorList>
            <person name="Coleine C."/>
            <person name="Masonjones S."/>
            <person name="Selbmann L."/>
            <person name="Zucconi L."/>
            <person name="Onofri S."/>
            <person name="Pacelli C."/>
            <person name="Stajich J.E."/>
        </authorList>
    </citation>
    <scope>NUCLEOTIDE SEQUENCE</scope>
    <source>
        <strain evidence="2">CCFEE 5527</strain>
    </source>
</reference>